<dbReference type="GO" id="GO:0005524">
    <property type="term" value="F:ATP binding"/>
    <property type="evidence" value="ECO:0007669"/>
    <property type="project" value="UniProtKB-UniRule"/>
</dbReference>
<evidence type="ECO:0000313" key="11">
    <source>
        <dbReference type="EMBL" id="OGG11268.1"/>
    </source>
</evidence>
<keyword evidence="7 8" id="KW-0573">Peptidoglycan synthesis</keyword>
<dbReference type="EMBL" id="MFIZ01000033">
    <property type="protein sequence ID" value="OGG11268.1"/>
    <property type="molecule type" value="Genomic_DNA"/>
</dbReference>
<dbReference type="Gene3D" id="3.40.1190.10">
    <property type="entry name" value="Mur-like, catalytic domain"/>
    <property type="match status" value="1"/>
</dbReference>
<sequence length="414" mass="46359">MKLEELANKHILIAGYGLEGRVTEAFLTRWVPDSSITIVDKKDNSAYLDSQDKYDLVVKSPGIPKRHIHVPYTTATNIFFANTRGTTIGVTGSKGKSTTASLIYAMLKQAGLRVHLVGNIGKPMLAEFIPGDTREDIYVCELSSYQLDDIRYSPHISVFVSLFPEHMDYHGGVDAYFEAKKRIVEFASESDFFIYNRDYQELVRLASCTEAKAVPFVSELPFPDKDIPLLGKHNRDNIRGAVTVAKLFDISTEDIYEAVKHFVPLPHRLQLVGTFSGIRFYDDAISTTPESTMKAIESIPKIGTLFLGGQDRGYDFTKLVDLVETSHISNIVLFPDSGARIESLLQKKHEGAFTIFHTKDMEQAVKFAYAHTEAGYACVLSTASPSYSVWKNFEEKGDLFQKYVKKFGIEGSKT</sequence>
<feature type="domain" description="Mur ligase C-terminal" evidence="9">
    <location>
        <begin position="267"/>
        <end position="380"/>
    </location>
</feature>
<gene>
    <name evidence="7" type="primary">murD</name>
    <name evidence="11" type="ORF">A2Z00_02135</name>
</gene>
<dbReference type="SUPFAM" id="SSF53244">
    <property type="entry name" value="MurD-like peptide ligases, peptide-binding domain"/>
    <property type="match status" value="1"/>
</dbReference>
<dbReference type="GO" id="GO:0051301">
    <property type="term" value="P:cell division"/>
    <property type="evidence" value="ECO:0007669"/>
    <property type="project" value="UniProtKB-KW"/>
</dbReference>
<comment type="catalytic activity">
    <reaction evidence="7 8">
        <text>UDP-N-acetyl-alpha-D-muramoyl-L-alanine + D-glutamate + ATP = UDP-N-acetyl-alpha-D-muramoyl-L-alanyl-D-glutamate + ADP + phosphate + H(+)</text>
        <dbReference type="Rhea" id="RHEA:16429"/>
        <dbReference type="ChEBI" id="CHEBI:15378"/>
        <dbReference type="ChEBI" id="CHEBI:29986"/>
        <dbReference type="ChEBI" id="CHEBI:30616"/>
        <dbReference type="ChEBI" id="CHEBI:43474"/>
        <dbReference type="ChEBI" id="CHEBI:83898"/>
        <dbReference type="ChEBI" id="CHEBI:83900"/>
        <dbReference type="ChEBI" id="CHEBI:456216"/>
        <dbReference type="EC" id="6.3.2.9"/>
    </reaction>
</comment>
<keyword evidence="3 7" id="KW-0963">Cytoplasm</keyword>
<keyword evidence="6 7" id="KW-0067">ATP-binding</keyword>
<comment type="function">
    <text evidence="7 8">Cell wall formation. Catalyzes the addition of glutamate to the nucleotide precursor UDP-N-acetylmuramoyl-L-alanine (UMA).</text>
</comment>
<evidence type="ECO:0000256" key="4">
    <source>
        <dbReference type="ARBA" id="ARBA00022598"/>
    </source>
</evidence>
<dbReference type="NCBIfam" id="TIGR01087">
    <property type="entry name" value="murD"/>
    <property type="match status" value="1"/>
</dbReference>
<evidence type="ECO:0000259" key="9">
    <source>
        <dbReference type="Pfam" id="PF02875"/>
    </source>
</evidence>
<evidence type="ECO:0000256" key="6">
    <source>
        <dbReference type="ARBA" id="ARBA00022840"/>
    </source>
</evidence>
<keyword evidence="5 7" id="KW-0547">Nucleotide-binding</keyword>
<dbReference type="Pfam" id="PF02875">
    <property type="entry name" value="Mur_ligase_C"/>
    <property type="match status" value="1"/>
</dbReference>
<organism evidence="11 12">
    <name type="scientific">Candidatus Gottesmanbacteria bacterium RBG_13_45_10</name>
    <dbReference type="NCBI Taxonomy" id="1798370"/>
    <lineage>
        <taxon>Bacteria</taxon>
        <taxon>Candidatus Gottesmaniibacteriota</taxon>
    </lineage>
</organism>
<accession>A0A1F5ZFI7</accession>
<keyword evidence="4 7" id="KW-0436">Ligase</keyword>
<comment type="caution">
    <text evidence="11">The sequence shown here is derived from an EMBL/GenBank/DDBJ whole genome shotgun (WGS) entry which is preliminary data.</text>
</comment>
<evidence type="ECO:0000256" key="8">
    <source>
        <dbReference type="RuleBase" id="RU003664"/>
    </source>
</evidence>
<keyword evidence="7 8" id="KW-0132">Cell division</keyword>
<evidence type="ECO:0000256" key="2">
    <source>
        <dbReference type="ARBA" id="ARBA00004752"/>
    </source>
</evidence>
<dbReference type="GO" id="GO:0071555">
    <property type="term" value="P:cell wall organization"/>
    <property type="evidence" value="ECO:0007669"/>
    <property type="project" value="UniProtKB-KW"/>
</dbReference>
<dbReference type="AlphaFoldDB" id="A0A1F5ZFI7"/>
<dbReference type="STRING" id="1798370.A2Z00_02135"/>
<dbReference type="InterPro" id="IPR005762">
    <property type="entry name" value="MurD"/>
</dbReference>
<comment type="pathway">
    <text evidence="2 7 8">Cell wall biogenesis; peptidoglycan biosynthesis.</text>
</comment>
<dbReference type="InterPro" id="IPR004101">
    <property type="entry name" value="Mur_ligase_C"/>
</dbReference>
<evidence type="ECO:0000256" key="7">
    <source>
        <dbReference type="HAMAP-Rule" id="MF_00639"/>
    </source>
</evidence>
<name>A0A1F5ZFI7_9BACT</name>
<dbReference type="PANTHER" id="PTHR43692">
    <property type="entry name" value="UDP-N-ACETYLMURAMOYLALANINE--D-GLUTAMATE LIGASE"/>
    <property type="match status" value="1"/>
</dbReference>
<dbReference type="InterPro" id="IPR036615">
    <property type="entry name" value="Mur_ligase_C_dom_sf"/>
</dbReference>
<dbReference type="HAMAP" id="MF_00639">
    <property type="entry name" value="MurD"/>
    <property type="match status" value="1"/>
</dbReference>
<feature type="domain" description="Mur ligase central" evidence="10">
    <location>
        <begin position="90"/>
        <end position="212"/>
    </location>
</feature>
<keyword evidence="7 8" id="KW-0131">Cell cycle</keyword>
<dbReference type="InterPro" id="IPR036565">
    <property type="entry name" value="Mur-like_cat_sf"/>
</dbReference>
<keyword evidence="7 8" id="KW-0961">Cell wall biogenesis/degradation</keyword>
<comment type="similarity">
    <text evidence="7">Belongs to the MurCDEF family.</text>
</comment>
<dbReference type="UniPathway" id="UPA00219"/>
<dbReference type="GO" id="GO:0008764">
    <property type="term" value="F:UDP-N-acetylmuramoylalanine-D-glutamate ligase activity"/>
    <property type="evidence" value="ECO:0007669"/>
    <property type="project" value="UniProtKB-UniRule"/>
</dbReference>
<feature type="binding site" evidence="7">
    <location>
        <begin position="92"/>
        <end position="98"/>
    </location>
    <ligand>
        <name>ATP</name>
        <dbReference type="ChEBI" id="CHEBI:30616"/>
    </ligand>
</feature>
<proteinExistence type="inferred from homology"/>
<comment type="subcellular location">
    <subcellularLocation>
        <location evidence="1 7 8">Cytoplasm</location>
    </subcellularLocation>
</comment>
<keyword evidence="7 8" id="KW-0133">Cell shape</keyword>
<reference evidence="11 12" key="1">
    <citation type="journal article" date="2016" name="Nat. Commun.">
        <title>Thousands of microbial genomes shed light on interconnected biogeochemical processes in an aquifer system.</title>
        <authorList>
            <person name="Anantharaman K."/>
            <person name="Brown C.T."/>
            <person name="Hug L.A."/>
            <person name="Sharon I."/>
            <person name="Castelle C.J."/>
            <person name="Probst A.J."/>
            <person name="Thomas B.C."/>
            <person name="Singh A."/>
            <person name="Wilkins M.J."/>
            <person name="Karaoz U."/>
            <person name="Brodie E.L."/>
            <person name="Williams K.H."/>
            <person name="Hubbard S.S."/>
            <person name="Banfield J.F."/>
        </authorList>
    </citation>
    <scope>NUCLEOTIDE SEQUENCE [LARGE SCALE GENOMIC DNA]</scope>
</reference>
<evidence type="ECO:0000313" key="12">
    <source>
        <dbReference type="Proteomes" id="UP000177268"/>
    </source>
</evidence>
<evidence type="ECO:0000256" key="1">
    <source>
        <dbReference type="ARBA" id="ARBA00004496"/>
    </source>
</evidence>
<protein>
    <recommendedName>
        <fullName evidence="7 8">UDP-N-acetylmuramoylalanine--D-glutamate ligase</fullName>
        <ecNumber evidence="7 8">6.3.2.9</ecNumber>
    </recommendedName>
    <alternativeName>
        <fullName evidence="7">D-glutamic acid-adding enzyme</fullName>
    </alternativeName>
    <alternativeName>
        <fullName evidence="7">UDP-N-acetylmuramoyl-L-alanyl-D-glutamate synthetase</fullName>
    </alternativeName>
</protein>
<dbReference type="EC" id="6.3.2.9" evidence="7 8"/>
<dbReference type="SUPFAM" id="SSF53623">
    <property type="entry name" value="MurD-like peptide ligases, catalytic domain"/>
    <property type="match status" value="1"/>
</dbReference>
<dbReference type="InterPro" id="IPR013221">
    <property type="entry name" value="Mur_ligase_cen"/>
</dbReference>
<dbReference type="Gene3D" id="3.90.190.20">
    <property type="entry name" value="Mur ligase, C-terminal domain"/>
    <property type="match status" value="1"/>
</dbReference>
<evidence type="ECO:0000256" key="3">
    <source>
        <dbReference type="ARBA" id="ARBA00022490"/>
    </source>
</evidence>
<dbReference type="GO" id="GO:0005737">
    <property type="term" value="C:cytoplasm"/>
    <property type="evidence" value="ECO:0007669"/>
    <property type="project" value="UniProtKB-SubCell"/>
</dbReference>
<evidence type="ECO:0000256" key="5">
    <source>
        <dbReference type="ARBA" id="ARBA00022741"/>
    </source>
</evidence>
<dbReference type="PANTHER" id="PTHR43692:SF1">
    <property type="entry name" value="UDP-N-ACETYLMURAMOYLALANINE--D-GLUTAMATE LIGASE"/>
    <property type="match status" value="1"/>
</dbReference>
<dbReference type="GO" id="GO:0008360">
    <property type="term" value="P:regulation of cell shape"/>
    <property type="evidence" value="ECO:0007669"/>
    <property type="project" value="UniProtKB-KW"/>
</dbReference>
<dbReference type="GO" id="GO:0009252">
    <property type="term" value="P:peptidoglycan biosynthetic process"/>
    <property type="evidence" value="ECO:0007669"/>
    <property type="project" value="UniProtKB-UniRule"/>
</dbReference>
<dbReference type="Pfam" id="PF08245">
    <property type="entry name" value="Mur_ligase_M"/>
    <property type="match status" value="1"/>
</dbReference>
<dbReference type="Proteomes" id="UP000177268">
    <property type="component" value="Unassembled WGS sequence"/>
</dbReference>
<evidence type="ECO:0000259" key="10">
    <source>
        <dbReference type="Pfam" id="PF08245"/>
    </source>
</evidence>